<dbReference type="RefSeq" id="WP_089816880.1">
    <property type="nucleotide sequence ID" value="NZ_FOZK01000002.1"/>
</dbReference>
<name>A0A1I6LEE5_9EURY</name>
<dbReference type="AlphaFoldDB" id="A0A1I6LEE5"/>
<feature type="transmembrane region" description="Helical" evidence="1">
    <location>
        <begin position="64"/>
        <end position="85"/>
    </location>
</feature>
<gene>
    <name evidence="2" type="ORF">SAMN05216559_2550</name>
</gene>
<protein>
    <recommendedName>
        <fullName evidence="4">SPW repeat-containing protein</fullName>
    </recommendedName>
</protein>
<evidence type="ECO:0000313" key="3">
    <source>
        <dbReference type="Proteomes" id="UP000199062"/>
    </source>
</evidence>
<keyword evidence="3" id="KW-1185">Reference proteome</keyword>
<feature type="transmembrane region" description="Helical" evidence="1">
    <location>
        <begin position="91"/>
        <end position="113"/>
    </location>
</feature>
<evidence type="ECO:0000256" key="1">
    <source>
        <dbReference type="SAM" id="Phobius"/>
    </source>
</evidence>
<dbReference type="EMBL" id="FOZK01000002">
    <property type="protein sequence ID" value="SFS01806.1"/>
    <property type="molecule type" value="Genomic_DNA"/>
</dbReference>
<feature type="transmembrane region" description="Helical" evidence="1">
    <location>
        <begin position="7"/>
        <end position="26"/>
    </location>
</feature>
<accession>A0A1I6LEE5</accession>
<keyword evidence="1" id="KW-0812">Transmembrane</keyword>
<sequence length="135" mass="13848">MSRVLKLAAVVATVAALCTIFAPALWRVSHGQALTNVLVGEFATLAMGYTAYRIAYGKDASRSVALAAAVFGAVLAVSPIVFGLVPVFTSVTMIGGGLVAVVSLVAFVTTFTGDDRSVRGVSRGRDASEDQPKAA</sequence>
<dbReference type="STRING" id="767519.SAMN05216559_2550"/>
<dbReference type="OrthoDB" id="222543at2157"/>
<feature type="transmembrane region" description="Helical" evidence="1">
    <location>
        <begin position="32"/>
        <end position="52"/>
    </location>
</feature>
<evidence type="ECO:0000313" key="2">
    <source>
        <dbReference type="EMBL" id="SFS01806.1"/>
    </source>
</evidence>
<keyword evidence="1" id="KW-0472">Membrane</keyword>
<organism evidence="2 3">
    <name type="scientific">Halomicrobium zhouii</name>
    <dbReference type="NCBI Taxonomy" id="767519"/>
    <lineage>
        <taxon>Archaea</taxon>
        <taxon>Methanobacteriati</taxon>
        <taxon>Methanobacteriota</taxon>
        <taxon>Stenosarchaea group</taxon>
        <taxon>Halobacteria</taxon>
        <taxon>Halobacteriales</taxon>
        <taxon>Haloarculaceae</taxon>
        <taxon>Halomicrobium</taxon>
    </lineage>
</organism>
<proteinExistence type="predicted"/>
<keyword evidence="1" id="KW-1133">Transmembrane helix</keyword>
<dbReference type="Proteomes" id="UP000199062">
    <property type="component" value="Unassembled WGS sequence"/>
</dbReference>
<reference evidence="2 3" key="1">
    <citation type="submission" date="2016-10" db="EMBL/GenBank/DDBJ databases">
        <authorList>
            <person name="de Groot N.N."/>
        </authorList>
    </citation>
    <scope>NUCLEOTIDE SEQUENCE [LARGE SCALE GENOMIC DNA]</scope>
    <source>
        <strain evidence="2 3">CGMCC 1.10457</strain>
    </source>
</reference>
<evidence type="ECO:0008006" key="4">
    <source>
        <dbReference type="Google" id="ProtNLM"/>
    </source>
</evidence>